<dbReference type="GO" id="GO:0003677">
    <property type="term" value="F:DNA binding"/>
    <property type="evidence" value="ECO:0007669"/>
    <property type="project" value="InterPro"/>
</dbReference>
<dbReference type="InterPro" id="IPR011109">
    <property type="entry name" value="DNA_bind_recombinase_dom"/>
</dbReference>
<protein>
    <recommendedName>
        <fullName evidence="1">Recombinase domain-containing protein</fullName>
    </recommendedName>
</protein>
<organism evidence="2 3">
    <name type="scientific">Shimia thalassica</name>
    <dbReference type="NCBI Taxonomy" id="1715693"/>
    <lineage>
        <taxon>Bacteria</taxon>
        <taxon>Pseudomonadati</taxon>
        <taxon>Pseudomonadota</taxon>
        <taxon>Alphaproteobacteria</taxon>
        <taxon>Rhodobacterales</taxon>
        <taxon>Roseobacteraceae</taxon>
    </lineage>
</organism>
<gene>
    <name evidence="2" type="ORF">PH7735_00280</name>
</gene>
<dbReference type="EMBL" id="CYTW01000001">
    <property type="protein sequence ID" value="CUJ83577.1"/>
    <property type="molecule type" value="Genomic_DNA"/>
</dbReference>
<feature type="domain" description="Recombinase" evidence="1">
    <location>
        <begin position="155"/>
        <end position="205"/>
    </location>
</feature>
<reference evidence="3" key="1">
    <citation type="submission" date="2015-09" db="EMBL/GenBank/DDBJ databases">
        <authorList>
            <person name="Rodrigo-Torres Lidia"/>
            <person name="Arahal R.David."/>
        </authorList>
    </citation>
    <scope>NUCLEOTIDE SEQUENCE [LARGE SCALE GENOMIC DNA]</scope>
    <source>
        <strain evidence="3">CECT 7735</strain>
    </source>
</reference>
<accession>A0A0N7M850</accession>
<dbReference type="AlphaFoldDB" id="A0A0N7M850"/>
<keyword evidence="3" id="KW-1185">Reference proteome</keyword>
<dbReference type="STRING" id="1715693.PH7735_00280"/>
<evidence type="ECO:0000259" key="1">
    <source>
        <dbReference type="Pfam" id="PF07508"/>
    </source>
</evidence>
<evidence type="ECO:0000313" key="3">
    <source>
        <dbReference type="Proteomes" id="UP000051870"/>
    </source>
</evidence>
<dbReference type="GeneID" id="83879373"/>
<name>A0A0N7M850_9RHOB</name>
<dbReference type="Proteomes" id="UP000051870">
    <property type="component" value="Unassembled WGS sequence"/>
</dbReference>
<dbReference type="Pfam" id="PF07508">
    <property type="entry name" value="Recombinase"/>
    <property type="match status" value="1"/>
</dbReference>
<dbReference type="RefSeq" id="WP_058309545.1">
    <property type="nucleotide sequence ID" value="NZ_CYTW01000001.1"/>
</dbReference>
<evidence type="ECO:0000313" key="2">
    <source>
        <dbReference type="EMBL" id="CUJ83577.1"/>
    </source>
</evidence>
<dbReference type="GO" id="GO:0000150">
    <property type="term" value="F:DNA strand exchange activity"/>
    <property type="evidence" value="ECO:0007669"/>
    <property type="project" value="InterPro"/>
</dbReference>
<sequence>MTKAVGFYWTLPVTWAQFTDLPSDVEAAAAESNTIRYQMQMIRRYAKDHGFGLIREEVFLEISPDRGSVHIQDSLEALEDTCNAADATILIVDFSMVQNWRGHGYLDSWFEKTDIPFIRIPPDPLLTADWSFDPGVHFGKWRKRHTEWMGSKLEREAAASHRALELKAKGLGVSAVAKQLNTEKIASSTGKPWTESNLRAFLKKQR</sequence>
<proteinExistence type="predicted"/>